<protein>
    <recommendedName>
        <fullName evidence="6">AAA+ ATPase domain-containing protein</fullName>
    </recommendedName>
</protein>
<evidence type="ECO:0000313" key="5">
    <source>
        <dbReference type="Proteomes" id="UP001222325"/>
    </source>
</evidence>
<gene>
    <name evidence="4" type="ORF">B0H15DRAFT_931837</name>
</gene>
<feature type="region of interest" description="Disordered" evidence="1">
    <location>
        <begin position="525"/>
        <end position="598"/>
    </location>
</feature>
<dbReference type="InterPro" id="IPR054000">
    <property type="entry name" value="MLKL_N"/>
</dbReference>
<dbReference type="InterPro" id="IPR036537">
    <property type="entry name" value="Adaptor_Cbl_N_dom_sf"/>
</dbReference>
<dbReference type="Pfam" id="PF13191">
    <property type="entry name" value="AAA_16"/>
    <property type="match status" value="1"/>
</dbReference>
<evidence type="ECO:0000313" key="4">
    <source>
        <dbReference type="EMBL" id="KAJ7085512.1"/>
    </source>
</evidence>
<organism evidence="4 5">
    <name type="scientific">Mycena belliarum</name>
    <dbReference type="NCBI Taxonomy" id="1033014"/>
    <lineage>
        <taxon>Eukaryota</taxon>
        <taxon>Fungi</taxon>
        <taxon>Dikarya</taxon>
        <taxon>Basidiomycota</taxon>
        <taxon>Agaricomycotina</taxon>
        <taxon>Agaricomycetes</taxon>
        <taxon>Agaricomycetidae</taxon>
        <taxon>Agaricales</taxon>
        <taxon>Marasmiineae</taxon>
        <taxon>Mycenaceae</taxon>
        <taxon>Mycena</taxon>
    </lineage>
</organism>
<dbReference type="Proteomes" id="UP001222325">
    <property type="component" value="Unassembled WGS sequence"/>
</dbReference>
<sequence length="598" mass="63346">MTLTIRRAKNEDRVLHYGTVACTLLKDIGNASNQPYLQAIASVSLLIMETVKRVKDNKEACVRMTERAYELVCAIINICRDSEAELAPAMVRSITQFSETLEKILSFVRSQVKGGFWRRVFRSMEDADLVTECNAGLKHALDVFGVQSGIIAAMTMAEMQKDATRRHEELITILKEKRARPTRSSTANPDGSRSRRQRPSGLDTDLSRSLTLVPMLPASPKIFYGRDAEVAHIVRLLTGPDAPAARVTVCGPDGAGKSAVALAATHHPDVAARFGAQRYFVDCAGAADARALVGAIAAHLGLTGRGRTAVLRHLGAAATAATPVLLVLDALDRAWRPYETRGAVEDVLSLLADLQHVTIILIDTPQATLRGGARPRQVRWTRPFLPPLAPLPADAARAAFLDISDVPPDDPALPALLDLAQGSAAALTRLAGLASFEGCAALVARWEAEGAALLLDPGARVLDGPLVEEPGEMCAGEGDGEARVHGPVAERDVLALLAPRRTPEPRPSIESVLSLSARGSTALDDPLAAQSAGKAGADADEDGLSRRSSLSESLLSDRSVSSWSFRSVPSSSSGSSAPSRSSSSDSLRPDGTAESAAP</sequence>
<feature type="region of interest" description="Disordered" evidence="1">
    <location>
        <begin position="174"/>
        <end position="205"/>
    </location>
</feature>
<proteinExistence type="predicted"/>
<accession>A0AAD6U5S8</accession>
<dbReference type="PANTHER" id="PTHR47691:SF3">
    <property type="entry name" value="HTH-TYPE TRANSCRIPTIONAL REGULATOR RV0890C-RELATED"/>
    <property type="match status" value="1"/>
</dbReference>
<dbReference type="PANTHER" id="PTHR47691">
    <property type="entry name" value="REGULATOR-RELATED"/>
    <property type="match status" value="1"/>
</dbReference>
<name>A0AAD6U5S8_9AGAR</name>
<dbReference type="InterPro" id="IPR059179">
    <property type="entry name" value="MLKL-like_MCAfunc"/>
</dbReference>
<feature type="compositionally biased region" description="Polar residues" evidence="1">
    <location>
        <begin position="182"/>
        <end position="191"/>
    </location>
</feature>
<dbReference type="InterPro" id="IPR027417">
    <property type="entry name" value="P-loop_NTPase"/>
</dbReference>
<dbReference type="Pfam" id="PF22215">
    <property type="entry name" value="MLKL_N"/>
    <property type="match status" value="1"/>
</dbReference>
<dbReference type="Gene3D" id="3.40.50.300">
    <property type="entry name" value="P-loop containing nucleotide triphosphate hydrolases"/>
    <property type="match status" value="1"/>
</dbReference>
<evidence type="ECO:0000259" key="2">
    <source>
        <dbReference type="Pfam" id="PF13191"/>
    </source>
</evidence>
<feature type="domain" description="Orc1-like AAA ATPase" evidence="2">
    <location>
        <begin position="223"/>
        <end position="357"/>
    </location>
</feature>
<evidence type="ECO:0008006" key="6">
    <source>
        <dbReference type="Google" id="ProtNLM"/>
    </source>
</evidence>
<feature type="domain" description="Mixed lineage kinase" evidence="3">
    <location>
        <begin position="38"/>
        <end position="168"/>
    </location>
</feature>
<dbReference type="GO" id="GO:0007166">
    <property type="term" value="P:cell surface receptor signaling pathway"/>
    <property type="evidence" value="ECO:0007669"/>
    <property type="project" value="InterPro"/>
</dbReference>
<dbReference type="Gene3D" id="1.20.930.20">
    <property type="entry name" value="Adaptor protein Cbl, N-terminal domain"/>
    <property type="match status" value="1"/>
</dbReference>
<dbReference type="AlphaFoldDB" id="A0AAD6U5S8"/>
<dbReference type="EMBL" id="JARJCN010000034">
    <property type="protein sequence ID" value="KAJ7085512.1"/>
    <property type="molecule type" value="Genomic_DNA"/>
</dbReference>
<keyword evidence="5" id="KW-1185">Reference proteome</keyword>
<dbReference type="InterPro" id="IPR041664">
    <property type="entry name" value="AAA_16"/>
</dbReference>
<evidence type="ECO:0000256" key="1">
    <source>
        <dbReference type="SAM" id="MobiDB-lite"/>
    </source>
</evidence>
<dbReference type="SUPFAM" id="SSF52540">
    <property type="entry name" value="P-loop containing nucleoside triphosphate hydrolases"/>
    <property type="match status" value="1"/>
</dbReference>
<evidence type="ECO:0000259" key="3">
    <source>
        <dbReference type="Pfam" id="PF22215"/>
    </source>
</evidence>
<comment type="caution">
    <text evidence="4">The sequence shown here is derived from an EMBL/GenBank/DDBJ whole genome shotgun (WGS) entry which is preliminary data.</text>
</comment>
<feature type="compositionally biased region" description="Low complexity" evidence="1">
    <location>
        <begin position="546"/>
        <end position="586"/>
    </location>
</feature>
<dbReference type="CDD" id="cd21037">
    <property type="entry name" value="MLKL_NTD"/>
    <property type="match status" value="1"/>
</dbReference>
<reference evidence="4" key="1">
    <citation type="submission" date="2023-03" db="EMBL/GenBank/DDBJ databases">
        <title>Massive genome expansion in bonnet fungi (Mycena s.s.) driven by repeated elements and novel gene families across ecological guilds.</title>
        <authorList>
            <consortium name="Lawrence Berkeley National Laboratory"/>
            <person name="Harder C.B."/>
            <person name="Miyauchi S."/>
            <person name="Viragh M."/>
            <person name="Kuo A."/>
            <person name="Thoen E."/>
            <person name="Andreopoulos B."/>
            <person name="Lu D."/>
            <person name="Skrede I."/>
            <person name="Drula E."/>
            <person name="Henrissat B."/>
            <person name="Morin E."/>
            <person name="Kohler A."/>
            <person name="Barry K."/>
            <person name="LaButti K."/>
            <person name="Morin E."/>
            <person name="Salamov A."/>
            <person name="Lipzen A."/>
            <person name="Mereny Z."/>
            <person name="Hegedus B."/>
            <person name="Baldrian P."/>
            <person name="Stursova M."/>
            <person name="Weitz H."/>
            <person name="Taylor A."/>
            <person name="Grigoriev I.V."/>
            <person name="Nagy L.G."/>
            <person name="Martin F."/>
            <person name="Kauserud H."/>
        </authorList>
    </citation>
    <scope>NUCLEOTIDE SEQUENCE</scope>
    <source>
        <strain evidence="4">CBHHK173m</strain>
    </source>
</reference>